<evidence type="ECO:0000313" key="1">
    <source>
        <dbReference type="EMBL" id="RZB77942.1"/>
    </source>
</evidence>
<proteinExistence type="predicted"/>
<sequence>MATPTTHFSAVDSLLTLSPSLAAAAVNDFSGLHILDLQKQSNKNTNKTAFYLSQNLLSLCLRGRNKAPHHLLRIFTKPSSFINKSVITTLVLVCSVEFQGLPSQIAYGSWQKICHTMAAGHVLPFNNNDRNVNPSLGFLLRLVLLVRYIPLLLSIMWNRIVLFSGDLDGMYEFAILQTRIIDLSL</sequence>
<evidence type="ECO:0000313" key="2">
    <source>
        <dbReference type="EMBL" id="RZB77943.1"/>
    </source>
</evidence>
<keyword evidence="3" id="KW-1185">Reference proteome</keyword>
<dbReference type="EMBL" id="QZWG01000011">
    <property type="protein sequence ID" value="RZB77943.1"/>
    <property type="molecule type" value="Genomic_DNA"/>
</dbReference>
<gene>
    <name evidence="1" type="ORF">D0Y65_028754</name>
</gene>
<dbReference type="EMBL" id="QZWG01000011">
    <property type="protein sequence ID" value="RZB77942.1"/>
    <property type="molecule type" value="Genomic_DNA"/>
</dbReference>
<reference evidence="1 3" key="1">
    <citation type="submission" date="2018-09" db="EMBL/GenBank/DDBJ databases">
        <title>A high-quality reference genome of wild soybean provides a powerful tool to mine soybean genomes.</title>
        <authorList>
            <person name="Xie M."/>
            <person name="Chung C.Y.L."/>
            <person name="Li M.-W."/>
            <person name="Wong F.-L."/>
            <person name="Chan T.-F."/>
            <person name="Lam H.-M."/>
        </authorList>
    </citation>
    <scope>NUCLEOTIDE SEQUENCE [LARGE SCALE GENOMIC DNA]</scope>
    <source>
        <strain evidence="3">cv. W05</strain>
        <tissue evidence="1">Hypocotyl of etiolated seedlings</tissue>
    </source>
</reference>
<dbReference type="AlphaFoldDB" id="A0A445HW89"/>
<dbReference type="Proteomes" id="UP000289340">
    <property type="component" value="Chromosome 11"/>
</dbReference>
<organism evidence="1 3">
    <name type="scientific">Glycine soja</name>
    <name type="common">Wild soybean</name>
    <dbReference type="NCBI Taxonomy" id="3848"/>
    <lineage>
        <taxon>Eukaryota</taxon>
        <taxon>Viridiplantae</taxon>
        <taxon>Streptophyta</taxon>
        <taxon>Embryophyta</taxon>
        <taxon>Tracheophyta</taxon>
        <taxon>Spermatophyta</taxon>
        <taxon>Magnoliopsida</taxon>
        <taxon>eudicotyledons</taxon>
        <taxon>Gunneridae</taxon>
        <taxon>Pentapetalae</taxon>
        <taxon>rosids</taxon>
        <taxon>fabids</taxon>
        <taxon>Fabales</taxon>
        <taxon>Fabaceae</taxon>
        <taxon>Papilionoideae</taxon>
        <taxon>50 kb inversion clade</taxon>
        <taxon>NPAAA clade</taxon>
        <taxon>indigoferoid/millettioid clade</taxon>
        <taxon>Phaseoleae</taxon>
        <taxon>Glycine</taxon>
        <taxon>Glycine subgen. Soja</taxon>
    </lineage>
</organism>
<keyword evidence="1" id="KW-0418">Kinase</keyword>
<keyword evidence="1" id="KW-0808">Transferase</keyword>
<dbReference type="GO" id="GO:0016301">
    <property type="term" value="F:kinase activity"/>
    <property type="evidence" value="ECO:0007669"/>
    <property type="project" value="UniProtKB-KW"/>
</dbReference>
<evidence type="ECO:0000313" key="3">
    <source>
        <dbReference type="Proteomes" id="UP000289340"/>
    </source>
</evidence>
<name>A0A445HW89_GLYSO</name>
<comment type="caution">
    <text evidence="1">The sequence shown here is derived from an EMBL/GenBank/DDBJ whole genome shotgun (WGS) entry which is preliminary data.</text>
</comment>
<protein>
    <submittedName>
        <fullName evidence="1">Mitogen-activated protein kinase kinase kinase YODA isoform H</fullName>
    </submittedName>
    <submittedName>
        <fullName evidence="2">Mitogen-activated protein kinase kinase kinase YODA isoform I</fullName>
    </submittedName>
</protein>
<accession>A0A445HW89</accession>